<dbReference type="SUPFAM" id="SSF48452">
    <property type="entry name" value="TPR-like"/>
    <property type="match status" value="1"/>
</dbReference>
<dbReference type="AlphaFoldDB" id="A0A223NSS8"/>
<protein>
    <recommendedName>
        <fullName evidence="3">Tetratricopeptide repeat-containing protein</fullName>
    </recommendedName>
</protein>
<organism evidence="1 2">
    <name type="scientific">Mucilaginibacter xinganensis</name>
    <dbReference type="NCBI Taxonomy" id="1234841"/>
    <lineage>
        <taxon>Bacteria</taxon>
        <taxon>Pseudomonadati</taxon>
        <taxon>Bacteroidota</taxon>
        <taxon>Sphingobacteriia</taxon>
        <taxon>Sphingobacteriales</taxon>
        <taxon>Sphingobacteriaceae</taxon>
        <taxon>Mucilaginibacter</taxon>
    </lineage>
</organism>
<sequence>MPVDYTAKLNFRPDSTIIVLINQFDVTQAKVNNKKKLDVIKSGAAAAINYAGLELGSLPHVKVINLVDSLNLPVNTDSVKLIAAKNKANYVMALKGFSADIGLSEISNNTSYYNTNTTVNFVLYENNGIYYRKLDGKSVDPQSEQPYMGLIPTLLIHPTIKGNKQSIKTSAEHATENALQDYFPYTITHNRPLYNDAIFLPAIKEIQSGNLKKADSLLQPFLQDKNPQIASKAAYNLAVVYESEGDIDSALDLAQQSSDKYKNEFATLILADLKEE</sequence>
<proteinExistence type="predicted"/>
<keyword evidence="2" id="KW-1185">Reference proteome</keyword>
<accession>A0A223NSS8</accession>
<evidence type="ECO:0000313" key="1">
    <source>
        <dbReference type="EMBL" id="ASU32942.1"/>
    </source>
</evidence>
<name>A0A223NSS8_9SPHI</name>
<evidence type="ECO:0008006" key="3">
    <source>
        <dbReference type="Google" id="ProtNLM"/>
    </source>
</evidence>
<dbReference type="InterPro" id="IPR045921">
    <property type="entry name" value="DUF6340"/>
</dbReference>
<dbReference type="InterPro" id="IPR011990">
    <property type="entry name" value="TPR-like_helical_dom_sf"/>
</dbReference>
<dbReference type="KEGG" id="muc:MuYL_1042"/>
<gene>
    <name evidence="1" type="ORF">MuYL_1042</name>
</gene>
<dbReference type="EMBL" id="CP022743">
    <property type="protein sequence ID" value="ASU32942.1"/>
    <property type="molecule type" value="Genomic_DNA"/>
</dbReference>
<evidence type="ECO:0000313" key="2">
    <source>
        <dbReference type="Proteomes" id="UP000215002"/>
    </source>
</evidence>
<reference evidence="1 2" key="1">
    <citation type="submission" date="2017-08" db="EMBL/GenBank/DDBJ databases">
        <title>Complete genome sequence of Mucilaginibacter sp. strain BJC16-A31.</title>
        <authorList>
            <consortium name="Henan University of Science and Technology"/>
            <person name="You X."/>
        </authorList>
    </citation>
    <scope>NUCLEOTIDE SEQUENCE [LARGE SCALE GENOMIC DNA]</scope>
    <source>
        <strain evidence="1 2">BJC16-A31</strain>
    </source>
</reference>
<dbReference type="Pfam" id="PF19867">
    <property type="entry name" value="DUF6340"/>
    <property type="match status" value="1"/>
</dbReference>
<dbReference type="Proteomes" id="UP000215002">
    <property type="component" value="Chromosome"/>
</dbReference>